<feature type="compositionally biased region" description="Polar residues" evidence="1">
    <location>
        <begin position="1"/>
        <end position="14"/>
    </location>
</feature>
<accession>A0AAW1WYS1</accession>
<feature type="region of interest" description="Disordered" evidence="1">
    <location>
        <begin position="1"/>
        <end position="20"/>
    </location>
</feature>
<organism evidence="2 3">
    <name type="scientific">Rubus argutus</name>
    <name type="common">Southern blackberry</name>
    <dbReference type="NCBI Taxonomy" id="59490"/>
    <lineage>
        <taxon>Eukaryota</taxon>
        <taxon>Viridiplantae</taxon>
        <taxon>Streptophyta</taxon>
        <taxon>Embryophyta</taxon>
        <taxon>Tracheophyta</taxon>
        <taxon>Spermatophyta</taxon>
        <taxon>Magnoliopsida</taxon>
        <taxon>eudicotyledons</taxon>
        <taxon>Gunneridae</taxon>
        <taxon>Pentapetalae</taxon>
        <taxon>rosids</taxon>
        <taxon>fabids</taxon>
        <taxon>Rosales</taxon>
        <taxon>Rosaceae</taxon>
        <taxon>Rosoideae</taxon>
        <taxon>Rosoideae incertae sedis</taxon>
        <taxon>Rubus</taxon>
    </lineage>
</organism>
<feature type="region of interest" description="Disordered" evidence="1">
    <location>
        <begin position="73"/>
        <end position="95"/>
    </location>
</feature>
<proteinExistence type="predicted"/>
<comment type="caution">
    <text evidence="2">The sequence shown here is derived from an EMBL/GenBank/DDBJ whole genome shotgun (WGS) entry which is preliminary data.</text>
</comment>
<sequence length="95" mass="10008">MSHAASQPTPSLLRSATHHHGVNSLSAHPVAEFGTTSPSFCPTDVVSLSRTPSSPSLPQAFLSIRRPSFRAHSHYSHHAGISSPSQSLGQVSSLL</sequence>
<gene>
    <name evidence="2" type="ORF">M0R45_026256</name>
</gene>
<name>A0AAW1WYS1_RUBAR</name>
<protein>
    <submittedName>
        <fullName evidence="2">Uncharacterized protein</fullName>
    </submittedName>
</protein>
<evidence type="ECO:0000313" key="3">
    <source>
        <dbReference type="Proteomes" id="UP001457282"/>
    </source>
</evidence>
<dbReference type="AlphaFoldDB" id="A0AAW1WYS1"/>
<reference evidence="2 3" key="1">
    <citation type="journal article" date="2023" name="G3 (Bethesda)">
        <title>A chromosome-length genome assembly and annotation of blackberry (Rubus argutus, cv. 'Hillquist').</title>
        <authorList>
            <person name="Bruna T."/>
            <person name="Aryal R."/>
            <person name="Dudchenko O."/>
            <person name="Sargent D.J."/>
            <person name="Mead D."/>
            <person name="Buti M."/>
            <person name="Cavallini A."/>
            <person name="Hytonen T."/>
            <person name="Andres J."/>
            <person name="Pham M."/>
            <person name="Weisz D."/>
            <person name="Mascagni F."/>
            <person name="Usai G."/>
            <person name="Natali L."/>
            <person name="Bassil N."/>
            <person name="Fernandez G.E."/>
            <person name="Lomsadze A."/>
            <person name="Armour M."/>
            <person name="Olukolu B."/>
            <person name="Poorten T."/>
            <person name="Britton C."/>
            <person name="Davik J."/>
            <person name="Ashrafi H."/>
            <person name="Aiden E.L."/>
            <person name="Borodovsky M."/>
            <person name="Worthington M."/>
        </authorList>
    </citation>
    <scope>NUCLEOTIDE SEQUENCE [LARGE SCALE GENOMIC DNA]</scope>
    <source>
        <strain evidence="2">PI 553951</strain>
    </source>
</reference>
<evidence type="ECO:0000313" key="2">
    <source>
        <dbReference type="EMBL" id="KAK9929148.1"/>
    </source>
</evidence>
<keyword evidence="3" id="KW-1185">Reference proteome</keyword>
<feature type="compositionally biased region" description="Low complexity" evidence="1">
    <location>
        <begin position="82"/>
        <end position="95"/>
    </location>
</feature>
<evidence type="ECO:0000256" key="1">
    <source>
        <dbReference type="SAM" id="MobiDB-lite"/>
    </source>
</evidence>
<dbReference type="EMBL" id="JBEDUW010000005">
    <property type="protein sequence ID" value="KAK9929148.1"/>
    <property type="molecule type" value="Genomic_DNA"/>
</dbReference>
<dbReference type="Proteomes" id="UP001457282">
    <property type="component" value="Unassembled WGS sequence"/>
</dbReference>